<organism evidence="2 3">
    <name type="scientific">Meloidogyne enterolobii</name>
    <name type="common">Root-knot nematode worm</name>
    <name type="synonym">Meloidogyne mayaguensis</name>
    <dbReference type="NCBI Taxonomy" id="390850"/>
    <lineage>
        <taxon>Eukaryota</taxon>
        <taxon>Metazoa</taxon>
        <taxon>Ecdysozoa</taxon>
        <taxon>Nematoda</taxon>
        <taxon>Chromadorea</taxon>
        <taxon>Rhabditida</taxon>
        <taxon>Tylenchina</taxon>
        <taxon>Tylenchomorpha</taxon>
        <taxon>Tylenchoidea</taxon>
        <taxon>Meloidogynidae</taxon>
        <taxon>Meloidogyninae</taxon>
        <taxon>Meloidogyne</taxon>
    </lineage>
</organism>
<evidence type="ECO:0000313" key="3">
    <source>
        <dbReference type="Proteomes" id="UP000580250"/>
    </source>
</evidence>
<accession>A0A6V7UMN6</accession>
<evidence type="ECO:0000313" key="2">
    <source>
        <dbReference type="EMBL" id="CAD2161682.1"/>
    </source>
</evidence>
<feature type="region of interest" description="Disordered" evidence="1">
    <location>
        <begin position="204"/>
        <end position="225"/>
    </location>
</feature>
<dbReference type="EMBL" id="CAJEWN010000087">
    <property type="protein sequence ID" value="CAD2161682.1"/>
    <property type="molecule type" value="Genomic_DNA"/>
</dbReference>
<dbReference type="Proteomes" id="UP000580250">
    <property type="component" value="Unassembled WGS sequence"/>
</dbReference>
<dbReference type="AlphaFoldDB" id="A0A6V7UMN6"/>
<name>A0A6V7UMN6_MELEN</name>
<reference evidence="2 3" key="1">
    <citation type="submission" date="2020-08" db="EMBL/GenBank/DDBJ databases">
        <authorList>
            <person name="Koutsovoulos G."/>
            <person name="Danchin GJ E."/>
        </authorList>
    </citation>
    <scope>NUCLEOTIDE SEQUENCE [LARGE SCALE GENOMIC DNA]</scope>
</reference>
<comment type="caution">
    <text evidence="2">The sequence shown here is derived from an EMBL/GenBank/DDBJ whole genome shotgun (WGS) entry which is preliminary data.</text>
</comment>
<evidence type="ECO:0000256" key="1">
    <source>
        <dbReference type="SAM" id="MobiDB-lite"/>
    </source>
</evidence>
<sequence length="225" mass="25952">MYYDPVLIFTGVPQANVHEWDYQINIFKNIFKVSKENLDKNNCNLIKKKLDNSKDFISFYHNLNKKESSLAQKISRITLNILLDDEKNQEYLFTGFYSNILDHKNKESVDEIHQMIIHKIKKMCSEHGDTSNWGFGHDYGQGSALGYNQPSVLGNYFTGHQQQNYGYQTDYGNQHIYGYQQGFGDYTGHQQYTGHGDYNMGHREEDIGIQGGSGSQGEEDMDTTE</sequence>
<protein>
    <submittedName>
        <fullName evidence="2">Uncharacterized protein</fullName>
    </submittedName>
</protein>
<gene>
    <name evidence="2" type="ORF">MENT_LOCUS14988</name>
</gene>
<proteinExistence type="predicted"/>